<dbReference type="SUPFAM" id="SSF56601">
    <property type="entry name" value="beta-lactamase/transpeptidase-like"/>
    <property type="match status" value="1"/>
</dbReference>
<sequence length="147" mass="16026">MNRRTGARMDVLVKAYERLGRFSGSRFSESVLVARGGRVLLSKGYGPADHGHGVPGAPRTAFRIGSQAKAFTAIAILQLQERGLRDCSAGALHSTAEGESPMVEAHGPKKTELRPMITGTRSPIPLREARVWDSVTRRDRLHLLSLL</sequence>
<evidence type="ECO:0000259" key="1">
    <source>
        <dbReference type="Pfam" id="PF00144"/>
    </source>
</evidence>
<name>A0A8J3SBS0_9ACTN</name>
<gene>
    <name evidence="2" type="ORF">Psi01_23960</name>
</gene>
<keyword evidence="3" id="KW-1185">Reference proteome</keyword>
<dbReference type="EMBL" id="BOOJ01000022">
    <property type="protein sequence ID" value="GIH91766.1"/>
    <property type="molecule type" value="Genomic_DNA"/>
</dbReference>
<dbReference type="InterPro" id="IPR001466">
    <property type="entry name" value="Beta-lactam-related"/>
</dbReference>
<dbReference type="Proteomes" id="UP000619788">
    <property type="component" value="Unassembled WGS sequence"/>
</dbReference>
<accession>A0A8J3SBS0</accession>
<dbReference type="RefSeq" id="WP_204064017.1">
    <property type="nucleotide sequence ID" value="NZ_BOOJ01000022.1"/>
</dbReference>
<proteinExistence type="predicted"/>
<reference evidence="2 3" key="1">
    <citation type="submission" date="2021-01" db="EMBL/GenBank/DDBJ databases">
        <title>Whole genome shotgun sequence of Planobispora siamensis NBRC 107568.</title>
        <authorList>
            <person name="Komaki H."/>
            <person name="Tamura T."/>
        </authorList>
    </citation>
    <scope>NUCLEOTIDE SEQUENCE [LARGE SCALE GENOMIC DNA]</scope>
    <source>
        <strain evidence="2 3">NBRC 107568</strain>
    </source>
</reference>
<evidence type="ECO:0000313" key="3">
    <source>
        <dbReference type="Proteomes" id="UP000619788"/>
    </source>
</evidence>
<feature type="domain" description="Beta-lactamase-related" evidence="1">
    <location>
        <begin position="28"/>
        <end position="84"/>
    </location>
</feature>
<protein>
    <recommendedName>
        <fullName evidence="1">Beta-lactamase-related domain-containing protein</fullName>
    </recommendedName>
</protein>
<dbReference type="Pfam" id="PF00144">
    <property type="entry name" value="Beta-lactamase"/>
    <property type="match status" value="1"/>
</dbReference>
<dbReference type="AlphaFoldDB" id="A0A8J3SBS0"/>
<dbReference type="InterPro" id="IPR012338">
    <property type="entry name" value="Beta-lactam/transpept-like"/>
</dbReference>
<organism evidence="2 3">
    <name type="scientific">Planobispora siamensis</name>
    <dbReference type="NCBI Taxonomy" id="936338"/>
    <lineage>
        <taxon>Bacteria</taxon>
        <taxon>Bacillati</taxon>
        <taxon>Actinomycetota</taxon>
        <taxon>Actinomycetes</taxon>
        <taxon>Streptosporangiales</taxon>
        <taxon>Streptosporangiaceae</taxon>
        <taxon>Planobispora</taxon>
    </lineage>
</organism>
<dbReference type="Gene3D" id="3.40.710.10">
    <property type="entry name" value="DD-peptidase/beta-lactamase superfamily"/>
    <property type="match status" value="1"/>
</dbReference>
<comment type="caution">
    <text evidence="2">The sequence shown here is derived from an EMBL/GenBank/DDBJ whole genome shotgun (WGS) entry which is preliminary data.</text>
</comment>
<evidence type="ECO:0000313" key="2">
    <source>
        <dbReference type="EMBL" id="GIH91766.1"/>
    </source>
</evidence>